<dbReference type="Gene3D" id="1.25.40.10">
    <property type="entry name" value="Tetratricopeptide repeat domain"/>
    <property type="match status" value="1"/>
</dbReference>
<keyword evidence="2 8" id="KW-0479">Metal-binding</keyword>
<sequence length="488" mass="54446" precursor="true">MFQFVKAPRSILLAALLTTSLSAVASNTILLPDIGTTAASTLTIDKEIQYGDMYMRMMRASRPIINDPVLSEYIQDLGHKLVANADGVKTPFNFFLIQNYDINAFALFGGNIGVHSGLFLHAKTESELASVLAHEIAHVTQRHLARTLEDQAKKNPATMAALIGSLLLVVAAPEAGMAALHTTTAVSMQGMLNHTRSNEKEADRIGIATLAKAGFNPQAMPHFFGRLAEKYRYTTTLPPMLLSHPLPESRITDSRMRADNYSTVRLPPSERYLLAKSRIVARNLGFSQTSALNWFNTELKKAPANQRKELNYGKGLVYLDNGQYTKAQQLLMPLLTAEPNNLFYIDAMTDIDLYQKHYDKAITRLEKALQYQPENTVLQLNLANVLLDAKRYKHSLNILTRYTYQHSNDTNGWALLAQNYAKQNQRAGELAAMGELAALRAQWKLAISNYTQAAQQAPLGSLDQARYDARLDQLRIQQAQFEALRSSF</sequence>
<dbReference type="Pfam" id="PF14559">
    <property type="entry name" value="TPR_19"/>
    <property type="match status" value="1"/>
</dbReference>
<keyword evidence="1 8" id="KW-0645">Protease</keyword>
<comment type="similarity">
    <text evidence="8">Belongs to the peptidase M48 family. BepA subfamily.</text>
</comment>
<dbReference type="EMBL" id="FYAH01000003">
    <property type="protein sequence ID" value="SMY17125.1"/>
    <property type="molecule type" value="Genomic_DNA"/>
</dbReference>
<feature type="repeat" description="TPR" evidence="9">
    <location>
        <begin position="308"/>
        <end position="341"/>
    </location>
</feature>
<feature type="binding site" evidence="8">
    <location>
        <position position="138"/>
    </location>
    <ligand>
        <name>Zn(2+)</name>
        <dbReference type="ChEBI" id="CHEBI:29105"/>
        <note>catalytic</note>
    </ligand>
</feature>
<dbReference type="RefSeq" id="WP_087821055.1">
    <property type="nucleotide sequence ID" value="NZ_FYAH01000003.1"/>
</dbReference>
<evidence type="ECO:0000256" key="5">
    <source>
        <dbReference type="ARBA" id="ARBA00022801"/>
    </source>
</evidence>
<feature type="chain" id="PRO_5013409299" description="Putative beta-barrel assembly-enhancing protease" evidence="8">
    <location>
        <begin position="26"/>
        <end position="488"/>
    </location>
</feature>
<dbReference type="GO" id="GO:0008270">
    <property type="term" value="F:zinc ion binding"/>
    <property type="evidence" value="ECO:0007669"/>
    <property type="project" value="UniProtKB-UniRule"/>
</dbReference>
<evidence type="ECO:0000313" key="12">
    <source>
        <dbReference type="Proteomes" id="UP000196485"/>
    </source>
</evidence>
<dbReference type="InterPro" id="IPR001915">
    <property type="entry name" value="Peptidase_M48"/>
</dbReference>
<gene>
    <name evidence="11" type="primary">yfgC</name>
    <name evidence="11" type="ORF">PAQU9191_02397</name>
</gene>
<dbReference type="InterPro" id="IPR011990">
    <property type="entry name" value="TPR-like_helical_dom_sf"/>
</dbReference>
<dbReference type="PANTHER" id="PTHR22726:SF1">
    <property type="entry name" value="METALLOENDOPEPTIDASE OMA1, MITOCHONDRIAL"/>
    <property type="match status" value="1"/>
</dbReference>
<feature type="active site" evidence="8">
    <location>
        <position position="135"/>
    </location>
</feature>
<evidence type="ECO:0000256" key="9">
    <source>
        <dbReference type="PROSITE-ProRule" id="PRU00339"/>
    </source>
</evidence>
<keyword evidence="3 8" id="KW-0732">Signal</keyword>
<proteinExistence type="inferred from homology"/>
<feature type="active site" description="Proton donor" evidence="8">
    <location>
        <position position="203"/>
    </location>
</feature>
<comment type="subcellular location">
    <subcellularLocation>
        <location evidence="8">Periplasm</location>
    </subcellularLocation>
</comment>
<evidence type="ECO:0000313" key="11">
    <source>
        <dbReference type="EMBL" id="SMY17125.1"/>
    </source>
</evidence>
<dbReference type="Pfam" id="PF01435">
    <property type="entry name" value="Peptidase_M48"/>
    <property type="match status" value="1"/>
</dbReference>
<dbReference type="SUPFAM" id="SSF48452">
    <property type="entry name" value="TPR-like"/>
    <property type="match status" value="1"/>
</dbReference>
<evidence type="ECO:0000256" key="1">
    <source>
        <dbReference type="ARBA" id="ARBA00022670"/>
    </source>
</evidence>
<dbReference type="EC" id="3.4.-.-" evidence="8"/>
<feature type="binding site" evidence="8">
    <location>
        <position position="134"/>
    </location>
    <ligand>
        <name>Zn(2+)</name>
        <dbReference type="ChEBI" id="CHEBI:29105"/>
        <note>catalytic</note>
    </ligand>
</feature>
<keyword evidence="7 8" id="KW-0482">Metalloprotease</keyword>
<dbReference type="GO" id="GO:0004222">
    <property type="term" value="F:metalloendopeptidase activity"/>
    <property type="evidence" value="ECO:0007669"/>
    <property type="project" value="InterPro"/>
</dbReference>
<dbReference type="GO" id="GO:0051603">
    <property type="term" value="P:proteolysis involved in protein catabolic process"/>
    <property type="evidence" value="ECO:0007669"/>
    <property type="project" value="TreeGrafter"/>
</dbReference>
<dbReference type="Gene3D" id="3.30.2010.10">
    <property type="entry name" value="Metalloproteases ('zincins'), catalytic domain"/>
    <property type="match status" value="1"/>
</dbReference>
<evidence type="ECO:0000256" key="8">
    <source>
        <dbReference type="HAMAP-Rule" id="MF_00997"/>
    </source>
</evidence>
<dbReference type="HAMAP" id="MF_00997">
    <property type="entry name" value="Protease_BepA"/>
    <property type="match status" value="1"/>
</dbReference>
<organism evidence="11 12">
    <name type="scientific">Photobacterium aquimaris</name>
    <dbReference type="NCBI Taxonomy" id="512643"/>
    <lineage>
        <taxon>Bacteria</taxon>
        <taxon>Pseudomonadati</taxon>
        <taxon>Pseudomonadota</taxon>
        <taxon>Gammaproteobacteria</taxon>
        <taxon>Vibrionales</taxon>
        <taxon>Vibrionaceae</taxon>
        <taxon>Photobacterium</taxon>
    </lineage>
</organism>
<dbReference type="InterPro" id="IPR019734">
    <property type="entry name" value="TPR_rpt"/>
</dbReference>
<dbReference type="InterPro" id="IPR051156">
    <property type="entry name" value="Mito/Outer_Membr_Metalloprot"/>
</dbReference>
<feature type="domain" description="Peptidase M48" evidence="10">
    <location>
        <begin position="71"/>
        <end position="253"/>
    </location>
</feature>
<dbReference type="GO" id="GO:0042597">
    <property type="term" value="C:periplasmic space"/>
    <property type="evidence" value="ECO:0007669"/>
    <property type="project" value="UniProtKB-SubCell"/>
</dbReference>
<reference evidence="12" key="1">
    <citation type="submission" date="2017-06" db="EMBL/GenBank/DDBJ databases">
        <authorList>
            <person name="Rodrigo-Torres L."/>
            <person name="Arahal R. D."/>
            <person name="Lucena T."/>
        </authorList>
    </citation>
    <scope>NUCLEOTIDE SEQUENCE [LARGE SCALE GENOMIC DNA]</scope>
    <source>
        <strain evidence="12">type strain: CECT 9192</strain>
    </source>
</reference>
<feature type="binding site" evidence="8">
    <location>
        <position position="199"/>
    </location>
    <ligand>
        <name>Zn(2+)</name>
        <dbReference type="ChEBI" id="CHEBI:29105"/>
        <note>catalytic</note>
    </ligand>
</feature>
<evidence type="ECO:0000256" key="4">
    <source>
        <dbReference type="ARBA" id="ARBA00022764"/>
    </source>
</evidence>
<keyword evidence="9" id="KW-0802">TPR repeat</keyword>
<evidence type="ECO:0000256" key="3">
    <source>
        <dbReference type="ARBA" id="ARBA00022729"/>
    </source>
</evidence>
<dbReference type="PANTHER" id="PTHR22726">
    <property type="entry name" value="METALLOENDOPEPTIDASE OMA1"/>
    <property type="match status" value="1"/>
</dbReference>
<evidence type="ECO:0000256" key="2">
    <source>
        <dbReference type="ARBA" id="ARBA00022723"/>
    </source>
</evidence>
<comment type="cofactor">
    <cofactor evidence="8">
        <name>Zn(2+)</name>
        <dbReference type="ChEBI" id="CHEBI:29105"/>
    </cofactor>
    <text evidence="8">Binds 1 zinc ion per subunit.</text>
</comment>
<comment type="function">
    <text evidence="8">Functions as both a chaperone and a metalloprotease. Maintains the integrity of the outer membrane by promoting either the assembly or the elimination of outer membrane proteins, depending on their folding state.</text>
</comment>
<evidence type="ECO:0000256" key="6">
    <source>
        <dbReference type="ARBA" id="ARBA00022833"/>
    </source>
</evidence>
<dbReference type="CDD" id="cd07333">
    <property type="entry name" value="M48C_bepA_like"/>
    <property type="match status" value="1"/>
</dbReference>
<keyword evidence="5 8" id="KW-0378">Hydrolase</keyword>
<keyword evidence="6 8" id="KW-0862">Zinc</keyword>
<dbReference type="PROSITE" id="PS50005">
    <property type="entry name" value="TPR"/>
    <property type="match status" value="1"/>
</dbReference>
<dbReference type="GO" id="GO:0016020">
    <property type="term" value="C:membrane"/>
    <property type="evidence" value="ECO:0007669"/>
    <property type="project" value="InterPro"/>
</dbReference>
<feature type="signal peptide" evidence="8">
    <location>
        <begin position="1"/>
        <end position="25"/>
    </location>
</feature>
<dbReference type="AlphaFoldDB" id="A0A1Y6L138"/>
<evidence type="ECO:0000259" key="10">
    <source>
        <dbReference type="Pfam" id="PF01435"/>
    </source>
</evidence>
<keyword evidence="4 8" id="KW-0574">Periplasm</keyword>
<accession>A0A1Y6L138</accession>
<keyword evidence="12" id="KW-1185">Reference proteome</keyword>
<name>A0A1Y6L138_9GAMM</name>
<dbReference type="InterPro" id="IPR030873">
    <property type="entry name" value="Protease_BepA"/>
</dbReference>
<dbReference type="Proteomes" id="UP000196485">
    <property type="component" value="Unassembled WGS sequence"/>
</dbReference>
<evidence type="ECO:0000256" key="7">
    <source>
        <dbReference type="ARBA" id="ARBA00023049"/>
    </source>
</evidence>
<protein>
    <recommendedName>
        <fullName evidence="8">Putative beta-barrel assembly-enhancing protease</fullName>
        <ecNumber evidence="8">3.4.-.-</ecNumber>
    </recommendedName>
</protein>